<evidence type="ECO:0000259" key="2">
    <source>
        <dbReference type="Pfam" id="PF01478"/>
    </source>
</evidence>
<keyword evidence="1" id="KW-0812">Transmembrane</keyword>
<dbReference type="EMBL" id="BMCT01000003">
    <property type="protein sequence ID" value="GGF64019.1"/>
    <property type="molecule type" value="Genomic_DNA"/>
</dbReference>
<feature type="transmembrane region" description="Helical" evidence="1">
    <location>
        <begin position="141"/>
        <end position="165"/>
    </location>
</feature>
<feature type="transmembrane region" description="Helical" evidence="1">
    <location>
        <begin position="60"/>
        <end position="79"/>
    </location>
</feature>
<keyword evidence="1" id="KW-1133">Transmembrane helix</keyword>
<dbReference type="GO" id="GO:0016020">
    <property type="term" value="C:membrane"/>
    <property type="evidence" value="ECO:0007669"/>
    <property type="project" value="InterPro"/>
</dbReference>
<reference evidence="3" key="1">
    <citation type="journal article" date="2014" name="Int. J. Syst. Evol. Microbiol.">
        <title>Complete genome sequence of Corynebacterium casei LMG S-19264T (=DSM 44701T), isolated from a smear-ripened cheese.</title>
        <authorList>
            <consortium name="US DOE Joint Genome Institute (JGI-PGF)"/>
            <person name="Walter F."/>
            <person name="Albersmeier A."/>
            <person name="Kalinowski J."/>
            <person name="Ruckert C."/>
        </authorList>
    </citation>
    <scope>NUCLEOTIDE SEQUENCE</scope>
    <source>
        <strain evidence="3">CCM 7897</strain>
    </source>
</reference>
<accession>A0A917FD70</accession>
<evidence type="ECO:0000256" key="1">
    <source>
        <dbReference type="SAM" id="Phobius"/>
    </source>
</evidence>
<name>A0A917FD70_9HYPH</name>
<evidence type="ECO:0000313" key="3">
    <source>
        <dbReference type="EMBL" id="GGF64019.1"/>
    </source>
</evidence>
<dbReference type="Pfam" id="PF01478">
    <property type="entry name" value="Peptidase_A24"/>
    <property type="match status" value="1"/>
</dbReference>
<feature type="transmembrane region" description="Helical" evidence="1">
    <location>
        <begin position="99"/>
        <end position="121"/>
    </location>
</feature>
<dbReference type="RefSeq" id="WP_188578954.1">
    <property type="nucleotide sequence ID" value="NZ_BMCT01000003.1"/>
</dbReference>
<keyword evidence="1" id="KW-0472">Membrane</keyword>
<dbReference type="Proteomes" id="UP000606044">
    <property type="component" value="Unassembled WGS sequence"/>
</dbReference>
<dbReference type="InterPro" id="IPR000045">
    <property type="entry name" value="Prepilin_IV_endopep_pep"/>
</dbReference>
<feature type="domain" description="Prepilin type IV endopeptidase peptidase" evidence="2">
    <location>
        <begin position="14"/>
        <end position="113"/>
    </location>
</feature>
<evidence type="ECO:0000313" key="4">
    <source>
        <dbReference type="Proteomes" id="UP000606044"/>
    </source>
</evidence>
<reference evidence="3" key="2">
    <citation type="submission" date="2020-09" db="EMBL/GenBank/DDBJ databases">
        <authorList>
            <person name="Sun Q."/>
            <person name="Sedlacek I."/>
        </authorList>
    </citation>
    <scope>NUCLEOTIDE SEQUENCE</scope>
    <source>
        <strain evidence="3">CCM 7897</strain>
    </source>
</reference>
<gene>
    <name evidence="3" type="primary">ctpB</name>
    <name evidence="3" type="ORF">GCM10007301_24790</name>
</gene>
<feature type="transmembrane region" description="Helical" evidence="1">
    <location>
        <begin position="32"/>
        <end position="53"/>
    </location>
</feature>
<proteinExistence type="predicted"/>
<dbReference type="Gene3D" id="1.20.120.1220">
    <property type="match status" value="1"/>
</dbReference>
<sequence>MPTALAAELIASALLPVALVTALASDLYSRTIPNLVVLALLLGFGVLAALGHVADVPLRLVLAGALLAVGFALFAEDVIGAGDAKLAAATALWLDPTQFPVFVLICGGLGGLLVAAVTLAARRNAAAGHPADAGLARGLPYGVALAFGGLVLFPQSSIALAAPFAL</sequence>
<organism evidence="3 4">
    <name type="scientific">Azorhizobium oxalatiphilum</name>
    <dbReference type="NCBI Taxonomy" id="980631"/>
    <lineage>
        <taxon>Bacteria</taxon>
        <taxon>Pseudomonadati</taxon>
        <taxon>Pseudomonadota</taxon>
        <taxon>Alphaproteobacteria</taxon>
        <taxon>Hyphomicrobiales</taxon>
        <taxon>Xanthobacteraceae</taxon>
        <taxon>Azorhizobium</taxon>
    </lineage>
</organism>
<comment type="caution">
    <text evidence="3">The sequence shown here is derived from an EMBL/GenBank/DDBJ whole genome shotgun (WGS) entry which is preliminary data.</text>
</comment>
<dbReference type="AlphaFoldDB" id="A0A917FD70"/>
<dbReference type="GO" id="GO:0004190">
    <property type="term" value="F:aspartic-type endopeptidase activity"/>
    <property type="evidence" value="ECO:0007669"/>
    <property type="project" value="InterPro"/>
</dbReference>
<protein>
    <submittedName>
        <fullName evidence="3">Type 4 prepilin peptidase 1</fullName>
    </submittedName>
</protein>
<keyword evidence="4" id="KW-1185">Reference proteome</keyword>